<accession>A0ABN6H3E2</accession>
<dbReference type="Gene3D" id="2.130.10.10">
    <property type="entry name" value="YVTN repeat-like/Quinoprotein amine dehydrogenase"/>
    <property type="match status" value="1"/>
</dbReference>
<evidence type="ECO:0000313" key="2">
    <source>
        <dbReference type="Proteomes" id="UP001374893"/>
    </source>
</evidence>
<sequence>MPGLWQYGDDMRTQRILLALLCCALPPLSAEPPGKQAEEPLARAGEAVELKHKTESTDGRWFAGYYRDGWDEIISIHDAKTGKQVRKIVGHGDEVVEMKFTPDGNTLATRCLNSGRAGWALWDVATGKLIMRLGRGDE</sequence>
<evidence type="ECO:0000313" key="1">
    <source>
        <dbReference type="EMBL" id="BCX48166.1"/>
    </source>
</evidence>
<dbReference type="SUPFAM" id="SSF50969">
    <property type="entry name" value="YVTN repeat-like/Quinoprotein amine dehydrogenase"/>
    <property type="match status" value="1"/>
</dbReference>
<dbReference type="Proteomes" id="UP001374893">
    <property type="component" value="Chromosome"/>
</dbReference>
<dbReference type="EMBL" id="AP024702">
    <property type="protein sequence ID" value="BCX48166.1"/>
    <property type="molecule type" value="Genomic_DNA"/>
</dbReference>
<keyword evidence="2" id="KW-1185">Reference proteome</keyword>
<dbReference type="InterPro" id="IPR011044">
    <property type="entry name" value="Quino_amine_DH_bsu"/>
</dbReference>
<protein>
    <recommendedName>
        <fullName evidence="3">WD40 repeat domain-containing protein</fullName>
    </recommendedName>
</protein>
<organism evidence="1 2">
    <name type="scientific">Haloferula helveola</name>
    <dbReference type="NCBI Taxonomy" id="490095"/>
    <lineage>
        <taxon>Bacteria</taxon>
        <taxon>Pseudomonadati</taxon>
        <taxon>Verrucomicrobiota</taxon>
        <taxon>Verrucomicrobiia</taxon>
        <taxon>Verrucomicrobiales</taxon>
        <taxon>Verrucomicrobiaceae</taxon>
        <taxon>Haloferula</taxon>
    </lineage>
</organism>
<proteinExistence type="predicted"/>
<reference evidence="1 2" key="1">
    <citation type="submission" date="2021-06" db="EMBL/GenBank/DDBJ databases">
        <title>Complete genome of Haloferula helveola possessing various polysaccharide degrading enzymes.</title>
        <authorList>
            <person name="Takami H."/>
            <person name="Huang C."/>
            <person name="Hamasaki K."/>
        </authorList>
    </citation>
    <scope>NUCLEOTIDE SEQUENCE [LARGE SCALE GENOMIC DNA]</scope>
    <source>
        <strain evidence="1 2">CN-1</strain>
    </source>
</reference>
<evidence type="ECO:0008006" key="3">
    <source>
        <dbReference type="Google" id="ProtNLM"/>
    </source>
</evidence>
<gene>
    <name evidence="1" type="ORF">HAHE_20740</name>
</gene>
<name>A0ABN6H3E2_9BACT</name>
<dbReference type="InterPro" id="IPR015943">
    <property type="entry name" value="WD40/YVTN_repeat-like_dom_sf"/>
</dbReference>